<evidence type="ECO:0000313" key="2">
    <source>
        <dbReference type="Proteomes" id="UP000007305"/>
    </source>
</evidence>
<dbReference type="EnsemblPlants" id="Zm00001eb079450_T001">
    <property type="protein sequence ID" value="Zm00001eb079450_P001"/>
    <property type="gene ID" value="Zm00001eb079450"/>
</dbReference>
<reference evidence="1" key="3">
    <citation type="submission" date="2021-05" db="UniProtKB">
        <authorList>
            <consortium name="EnsemblPlants"/>
        </authorList>
    </citation>
    <scope>IDENTIFICATION</scope>
    <source>
        <strain evidence="1">cv. B73</strain>
    </source>
</reference>
<name>A0A804MEI1_MAIZE</name>
<dbReference type="AlphaFoldDB" id="A0A804MEI1"/>
<dbReference type="InParanoid" id="A0A804MEI1"/>
<keyword evidence="2" id="KW-1185">Reference proteome</keyword>
<organism evidence="1 2">
    <name type="scientific">Zea mays</name>
    <name type="common">Maize</name>
    <dbReference type="NCBI Taxonomy" id="4577"/>
    <lineage>
        <taxon>Eukaryota</taxon>
        <taxon>Viridiplantae</taxon>
        <taxon>Streptophyta</taxon>
        <taxon>Embryophyta</taxon>
        <taxon>Tracheophyta</taxon>
        <taxon>Spermatophyta</taxon>
        <taxon>Magnoliopsida</taxon>
        <taxon>Liliopsida</taxon>
        <taxon>Poales</taxon>
        <taxon>Poaceae</taxon>
        <taxon>PACMAD clade</taxon>
        <taxon>Panicoideae</taxon>
        <taxon>Andropogonodae</taxon>
        <taxon>Andropogoneae</taxon>
        <taxon>Tripsacinae</taxon>
        <taxon>Zea</taxon>
    </lineage>
</organism>
<reference evidence="2" key="1">
    <citation type="submission" date="2015-12" db="EMBL/GenBank/DDBJ databases">
        <title>Update maize B73 reference genome by single molecule sequencing technologies.</title>
        <authorList>
            <consortium name="Maize Genome Sequencing Project"/>
            <person name="Ware D."/>
        </authorList>
    </citation>
    <scope>NUCLEOTIDE SEQUENCE [LARGE SCALE GENOMIC DNA]</scope>
    <source>
        <strain evidence="2">cv. B73</strain>
    </source>
</reference>
<dbReference type="Gramene" id="Zm00001eb079450_T001">
    <property type="protein sequence ID" value="Zm00001eb079450_P001"/>
    <property type="gene ID" value="Zm00001eb079450"/>
</dbReference>
<protein>
    <submittedName>
        <fullName evidence="1">Uncharacterized protein</fullName>
    </submittedName>
</protein>
<sequence>MLTKQRAQGARQTLVYIHSEQLYYHPEAHALSNRVGLYTENLSVIHAFDGESFERWYINQEPRKRRLSDAHELVS</sequence>
<evidence type="ECO:0000313" key="1">
    <source>
        <dbReference type="EnsemblPlants" id="Zm00001eb079450_P001"/>
    </source>
</evidence>
<dbReference type="Proteomes" id="UP000007305">
    <property type="component" value="Chromosome 2"/>
</dbReference>
<reference evidence="1" key="2">
    <citation type="submission" date="2019-07" db="EMBL/GenBank/DDBJ databases">
        <authorList>
            <person name="Seetharam A."/>
            <person name="Woodhouse M."/>
            <person name="Cannon E."/>
        </authorList>
    </citation>
    <scope>NUCLEOTIDE SEQUENCE [LARGE SCALE GENOMIC DNA]</scope>
    <source>
        <strain evidence="1">cv. B73</strain>
    </source>
</reference>
<accession>A0A804MEI1</accession>
<proteinExistence type="predicted"/>